<dbReference type="PANTHER" id="PTHR35936:SF19">
    <property type="entry name" value="AMINO-ACID-BINDING PROTEIN YXEM-RELATED"/>
    <property type="match status" value="1"/>
</dbReference>
<dbReference type="Gene3D" id="3.30.1380.10">
    <property type="match status" value="1"/>
</dbReference>
<dbReference type="SUPFAM" id="SSF53850">
    <property type="entry name" value="Periplasmic binding protein-like II"/>
    <property type="match status" value="1"/>
</dbReference>
<keyword evidence="4" id="KW-1185">Reference proteome</keyword>
<keyword evidence="1" id="KW-0732">Signal</keyword>
<evidence type="ECO:0000259" key="2">
    <source>
        <dbReference type="SMART" id="SM00062"/>
    </source>
</evidence>
<reference evidence="3 4" key="1">
    <citation type="submission" date="2018-11" db="EMBL/GenBank/DDBJ databases">
        <authorList>
            <person name="Na S.W."/>
            <person name="Baik M."/>
        </authorList>
    </citation>
    <scope>NUCLEOTIDE SEQUENCE [LARGE SCALE GENOMIC DNA]</scope>
    <source>
        <strain evidence="3 4">E39</strain>
    </source>
</reference>
<dbReference type="AlphaFoldDB" id="A0A5P8E9J7"/>
<dbReference type="PANTHER" id="PTHR35936">
    <property type="entry name" value="MEMBRANE-BOUND LYTIC MUREIN TRANSGLYCOSYLASE F"/>
    <property type="match status" value="1"/>
</dbReference>
<dbReference type="Proteomes" id="UP000249375">
    <property type="component" value="Chromosome"/>
</dbReference>
<protein>
    <submittedName>
        <fullName evidence="3">Cyclohexadienyl dehydratase</fullName>
    </submittedName>
</protein>
<feature type="domain" description="Solute-binding protein family 3/N-terminal" evidence="2">
    <location>
        <begin position="114"/>
        <end position="340"/>
    </location>
</feature>
<evidence type="ECO:0000256" key="1">
    <source>
        <dbReference type="ARBA" id="ARBA00022729"/>
    </source>
</evidence>
<proteinExistence type="predicted"/>
<dbReference type="Pfam" id="PF13539">
    <property type="entry name" value="Peptidase_M15_4"/>
    <property type="match status" value="1"/>
</dbReference>
<dbReference type="KEGG" id="alq:C7Y71_000395"/>
<dbReference type="EMBL" id="CP033459">
    <property type="protein sequence ID" value="QFQ13646.1"/>
    <property type="molecule type" value="Genomic_DNA"/>
</dbReference>
<dbReference type="GO" id="GO:0008233">
    <property type="term" value="F:peptidase activity"/>
    <property type="evidence" value="ECO:0007669"/>
    <property type="project" value="InterPro"/>
</dbReference>
<dbReference type="SUPFAM" id="SSF55166">
    <property type="entry name" value="Hedgehog/DD-peptidase"/>
    <property type="match status" value="1"/>
</dbReference>
<accession>A0A5P8E9J7</accession>
<evidence type="ECO:0000313" key="4">
    <source>
        <dbReference type="Proteomes" id="UP000249375"/>
    </source>
</evidence>
<name>A0A5P8E9J7_9BACT</name>
<dbReference type="Gene3D" id="3.40.190.10">
    <property type="entry name" value="Periplasmic binding protein-like II"/>
    <property type="match status" value="2"/>
</dbReference>
<dbReference type="OrthoDB" id="8613538at2"/>
<sequence length="343" mass="38857">MRDNNTSCFCYRAVAGTTKLSKHARGLAVDINTLYNPYYKDRPDGTRFIQPATAEEYCDRTKDFPYKIDHDDLCFLLFREAGFEWGGDWTTCKDFQHFELIEQPTVQRIVERGKLLVGTTGDYRPLSYCEADGNYWGFGIEMAEMIAKRIGVEIEYVRTSWPTLTADVLTEPQTFDLAIGGITITETRKETMLMSNGYLTNGKTILCRSADVNRFQSLADINKPEVRVMVNPGGLNEEFAKENLTNATIIVYQKNEEIPNQVAEGNADVMITEITEAPWYVKNDTRLAAPLINSPFTHGEIGVLMRKGQEDLLSLVNTVIAQMKSDGSLRELHEKYGLVYGYE</sequence>
<dbReference type="Pfam" id="PF00497">
    <property type="entry name" value="SBP_bac_3"/>
    <property type="match status" value="1"/>
</dbReference>
<dbReference type="InterPro" id="IPR039561">
    <property type="entry name" value="Peptidase_M15C"/>
</dbReference>
<gene>
    <name evidence="3" type="ORF">C7Y71_000395</name>
</gene>
<dbReference type="InterPro" id="IPR009045">
    <property type="entry name" value="Zn_M74/Hedgehog-like"/>
</dbReference>
<dbReference type="SMART" id="SM00062">
    <property type="entry name" value="PBPb"/>
    <property type="match status" value="1"/>
</dbReference>
<organism evidence="3 4">
    <name type="scientific">Pseudoprevotella muciniphila</name>
    <dbReference type="NCBI Taxonomy" id="2133944"/>
    <lineage>
        <taxon>Bacteria</taxon>
        <taxon>Pseudomonadati</taxon>
        <taxon>Bacteroidota</taxon>
        <taxon>Bacteroidia</taxon>
        <taxon>Bacteroidales</taxon>
        <taxon>Prevotellaceae</taxon>
        <taxon>Pseudoprevotella</taxon>
    </lineage>
</organism>
<dbReference type="InterPro" id="IPR001638">
    <property type="entry name" value="Solute-binding_3/MltF_N"/>
</dbReference>
<evidence type="ECO:0000313" key="3">
    <source>
        <dbReference type="EMBL" id="QFQ13646.1"/>
    </source>
</evidence>